<reference evidence="5 6" key="1">
    <citation type="submission" date="2021-07" db="EMBL/GenBank/DDBJ databases">
        <title>Whole genome sequencing of non-tuberculosis mycobacteria type-strains.</title>
        <authorList>
            <person name="Igarashi Y."/>
            <person name="Osugi A."/>
            <person name="Mitarai S."/>
        </authorList>
    </citation>
    <scope>NUCLEOTIDE SEQUENCE [LARGE SCALE GENOMIC DNA]</scope>
    <source>
        <strain evidence="5 6">JCM 16370</strain>
    </source>
</reference>
<dbReference type="SMART" id="SM00345">
    <property type="entry name" value="HTH_GNTR"/>
    <property type="match status" value="1"/>
</dbReference>
<evidence type="ECO:0000256" key="3">
    <source>
        <dbReference type="ARBA" id="ARBA00023163"/>
    </source>
</evidence>
<keyword evidence="6" id="KW-1185">Reference proteome</keyword>
<dbReference type="CDD" id="cd07377">
    <property type="entry name" value="WHTH_GntR"/>
    <property type="match status" value="1"/>
</dbReference>
<dbReference type="Pfam" id="PF07729">
    <property type="entry name" value="FCD"/>
    <property type="match status" value="1"/>
</dbReference>
<dbReference type="PRINTS" id="PR00035">
    <property type="entry name" value="HTHGNTR"/>
</dbReference>
<keyword evidence="3" id="KW-0804">Transcription</keyword>
<dbReference type="SMART" id="SM00895">
    <property type="entry name" value="FCD"/>
    <property type="match status" value="1"/>
</dbReference>
<dbReference type="Pfam" id="PF00392">
    <property type="entry name" value="GntR"/>
    <property type="match status" value="1"/>
</dbReference>
<evidence type="ECO:0000256" key="1">
    <source>
        <dbReference type="ARBA" id="ARBA00023015"/>
    </source>
</evidence>
<organism evidence="5 6">
    <name type="scientific">Mycolicibacterium pallens</name>
    <dbReference type="NCBI Taxonomy" id="370524"/>
    <lineage>
        <taxon>Bacteria</taxon>
        <taxon>Bacillati</taxon>
        <taxon>Actinomycetota</taxon>
        <taxon>Actinomycetes</taxon>
        <taxon>Mycobacteriales</taxon>
        <taxon>Mycobacteriaceae</taxon>
        <taxon>Mycolicibacterium</taxon>
    </lineage>
</organism>
<dbReference type="PANTHER" id="PTHR43537:SF24">
    <property type="entry name" value="GLUCONATE OPERON TRANSCRIPTIONAL REPRESSOR"/>
    <property type="match status" value="1"/>
</dbReference>
<keyword evidence="2" id="KW-0238">DNA-binding</keyword>
<dbReference type="RefSeq" id="WP_071944442.1">
    <property type="nucleotide sequence ID" value="NZ_BAAAVX010000038.1"/>
</dbReference>
<evidence type="ECO:0000313" key="6">
    <source>
        <dbReference type="Proteomes" id="UP000825367"/>
    </source>
</evidence>
<gene>
    <name evidence="5" type="ORF">K0O64_15640</name>
</gene>
<dbReference type="SUPFAM" id="SSF48008">
    <property type="entry name" value="GntR ligand-binding domain-like"/>
    <property type="match status" value="1"/>
</dbReference>
<dbReference type="InterPro" id="IPR008920">
    <property type="entry name" value="TF_FadR/GntR_C"/>
</dbReference>
<dbReference type="InterPro" id="IPR011711">
    <property type="entry name" value="GntR_C"/>
</dbReference>
<sequence length="240" mass="25750">MALQPINRRSVPEDVFEQILADVLSGEMQPGEPLPSERRLAEVLGVSRPAVREALKRVAAAGLVEVRQGDATTVRDFRRHAGLDLLPQLLLRNGQLDVSVARSILEARLHNGPKVAELAAQRRPAGLADVLESSIAALESAEDPLEQQRHALAFWDHVVDGADSIAFRLMFNTLRAAYEPALPALATLMAAEVGQTQAYRRVARAIAAGEPDEAATAARALLEPATAALVAALTALEDQQ</sequence>
<dbReference type="EMBL" id="CP080333">
    <property type="protein sequence ID" value="QYL14640.1"/>
    <property type="molecule type" value="Genomic_DNA"/>
</dbReference>
<dbReference type="InterPro" id="IPR036388">
    <property type="entry name" value="WH-like_DNA-bd_sf"/>
</dbReference>
<dbReference type="Gene3D" id="1.20.120.530">
    <property type="entry name" value="GntR ligand-binding domain-like"/>
    <property type="match status" value="1"/>
</dbReference>
<evidence type="ECO:0000259" key="4">
    <source>
        <dbReference type="PROSITE" id="PS50949"/>
    </source>
</evidence>
<evidence type="ECO:0000256" key="2">
    <source>
        <dbReference type="ARBA" id="ARBA00023125"/>
    </source>
</evidence>
<protein>
    <submittedName>
        <fullName evidence="5">GntR family transcriptional regulator</fullName>
    </submittedName>
</protein>
<feature type="domain" description="HTH gntR-type" evidence="4">
    <location>
        <begin position="9"/>
        <end position="77"/>
    </location>
</feature>
<dbReference type="SUPFAM" id="SSF46785">
    <property type="entry name" value="Winged helix' DNA-binding domain"/>
    <property type="match status" value="1"/>
</dbReference>
<accession>A0ABX8VA26</accession>
<dbReference type="PROSITE" id="PS50949">
    <property type="entry name" value="HTH_GNTR"/>
    <property type="match status" value="1"/>
</dbReference>
<proteinExistence type="predicted"/>
<evidence type="ECO:0000313" key="5">
    <source>
        <dbReference type="EMBL" id="QYL14640.1"/>
    </source>
</evidence>
<dbReference type="Proteomes" id="UP000825367">
    <property type="component" value="Chromosome"/>
</dbReference>
<dbReference type="PANTHER" id="PTHR43537">
    <property type="entry name" value="TRANSCRIPTIONAL REGULATOR, GNTR FAMILY"/>
    <property type="match status" value="1"/>
</dbReference>
<dbReference type="InterPro" id="IPR036390">
    <property type="entry name" value="WH_DNA-bd_sf"/>
</dbReference>
<name>A0ABX8VA26_9MYCO</name>
<keyword evidence="1" id="KW-0805">Transcription regulation</keyword>
<dbReference type="Gene3D" id="1.10.10.10">
    <property type="entry name" value="Winged helix-like DNA-binding domain superfamily/Winged helix DNA-binding domain"/>
    <property type="match status" value="1"/>
</dbReference>
<dbReference type="InterPro" id="IPR000524">
    <property type="entry name" value="Tscrpt_reg_HTH_GntR"/>
</dbReference>